<keyword evidence="5" id="KW-0822">Tryptophan biosynthesis</keyword>
<reference evidence="11" key="1">
    <citation type="submission" date="2024-06" db="EMBL/GenBank/DDBJ databases">
        <title>Multi-omics analyses provide insights into the biosynthesis of the anticancer antibiotic pleurotin in Hohenbuehelia grisea.</title>
        <authorList>
            <person name="Weaver J.A."/>
            <person name="Alberti F."/>
        </authorList>
    </citation>
    <scope>NUCLEOTIDE SEQUENCE [LARGE SCALE GENOMIC DNA]</scope>
    <source>
        <strain evidence="11">T-177</strain>
    </source>
</reference>
<evidence type="ECO:0000259" key="8">
    <source>
        <dbReference type="Pfam" id="PF00425"/>
    </source>
</evidence>
<evidence type="ECO:0000256" key="5">
    <source>
        <dbReference type="ARBA" id="ARBA00022822"/>
    </source>
</evidence>
<comment type="caution">
    <text evidence="10">The sequence shown here is derived from an EMBL/GenBank/DDBJ whole genome shotgun (WGS) entry which is preliminary data.</text>
</comment>
<protein>
    <recommendedName>
        <fullName evidence="3">anthranilate synthase</fullName>
        <ecNumber evidence="3">4.1.3.27</ecNumber>
    </recommendedName>
</protein>
<evidence type="ECO:0000256" key="4">
    <source>
        <dbReference type="ARBA" id="ARBA00022605"/>
    </source>
</evidence>
<comment type="pathway">
    <text evidence="1">Amino-acid biosynthesis; L-tryptophan biosynthesis; L-tryptophan from chorismate: step 1/5.</text>
</comment>
<dbReference type="InterPro" id="IPR005256">
    <property type="entry name" value="Anth_synth_I_PabB"/>
</dbReference>
<evidence type="ECO:0000256" key="6">
    <source>
        <dbReference type="ARBA" id="ARBA00023141"/>
    </source>
</evidence>
<dbReference type="EC" id="4.1.3.27" evidence="3"/>
<dbReference type="SUPFAM" id="SSF56322">
    <property type="entry name" value="ADC synthase"/>
    <property type="match status" value="1"/>
</dbReference>
<dbReference type="EMBL" id="JASNQZ010000015">
    <property type="protein sequence ID" value="KAL0947092.1"/>
    <property type="molecule type" value="Genomic_DNA"/>
</dbReference>
<dbReference type="PANTHER" id="PTHR11236">
    <property type="entry name" value="AMINOBENZOATE/ANTHRANILATE SYNTHASE"/>
    <property type="match status" value="1"/>
</dbReference>
<keyword evidence="4" id="KW-0028">Amino-acid biosynthesis</keyword>
<dbReference type="Proteomes" id="UP001556367">
    <property type="component" value="Unassembled WGS sequence"/>
</dbReference>
<dbReference type="InterPro" id="IPR015890">
    <property type="entry name" value="Chorismate_C"/>
</dbReference>
<feature type="domain" description="Anthranilate synthase component I N-terminal" evidence="9">
    <location>
        <begin position="37"/>
        <end position="166"/>
    </location>
</feature>
<gene>
    <name evidence="10" type="ORF">HGRIS_013234</name>
</gene>
<dbReference type="NCBIfam" id="TIGR00564">
    <property type="entry name" value="trpE_most"/>
    <property type="match status" value="1"/>
</dbReference>
<dbReference type="InterPro" id="IPR019999">
    <property type="entry name" value="Anth_synth_I-like"/>
</dbReference>
<evidence type="ECO:0000256" key="3">
    <source>
        <dbReference type="ARBA" id="ARBA00012266"/>
    </source>
</evidence>
<sequence>MDPQKLTAYPSLAKVEQLILHEKRGNCVPIYVELPADLITPCMAYLRVAKDSRYSFLLESVLNGENVARYSFIGADPFKVIKVGPGEEVTGDPMVALQKELALYQYVKIPEIPTFTGGAIGYVSYDCIQYFEPKTACELKDPLGIPEALFMLVDTLLVYDHIFQSLKVVSHVFAPMNSATVNLAFVYQTAVAKARRLAKLVMSNVTPEVPQGPITLGGEGVSNVGKAGYEQFVTTLKKHIVAGDIIQAVPSQRLSRPTALHPFNVYRHLRQVNPSPYMYYFDCGDLQIVGASPETLCKVESNTVYNHAIAGTTKRGKTPEEDERLGAALLASEKDRAEHIMLVDLARNDVNRVCQPKTVKVDHLMKLEKFSHVIHITSQVSGKLREGLTRFDAFRSIFPAGTVSGAPKIKAIEIISSLEKEKRGVYAGAVGRFDFSADEMDTCIAIRTMTFKNGVAYLQAGGGIVFDSVEEDEFVETINKLKGNVRALEEAEKYWYDIQNRSGKNNVI</sequence>
<keyword evidence="7" id="KW-0456">Lyase</keyword>
<proteinExistence type="inferred from homology"/>
<comment type="similarity">
    <text evidence="2">Belongs to the anthranilate synthase component I family.</text>
</comment>
<evidence type="ECO:0000313" key="10">
    <source>
        <dbReference type="EMBL" id="KAL0947092.1"/>
    </source>
</evidence>
<dbReference type="InterPro" id="IPR006805">
    <property type="entry name" value="Anth_synth_I_N"/>
</dbReference>
<evidence type="ECO:0000259" key="9">
    <source>
        <dbReference type="Pfam" id="PF04715"/>
    </source>
</evidence>
<evidence type="ECO:0000256" key="1">
    <source>
        <dbReference type="ARBA" id="ARBA00004873"/>
    </source>
</evidence>
<accession>A0ABR3IUW3</accession>
<keyword evidence="11" id="KW-1185">Reference proteome</keyword>
<dbReference type="InterPro" id="IPR005801">
    <property type="entry name" value="ADC_synthase"/>
</dbReference>
<evidence type="ECO:0000256" key="7">
    <source>
        <dbReference type="ARBA" id="ARBA00023239"/>
    </source>
</evidence>
<dbReference type="Pfam" id="PF00425">
    <property type="entry name" value="Chorismate_bind"/>
    <property type="match status" value="1"/>
</dbReference>
<evidence type="ECO:0000313" key="11">
    <source>
        <dbReference type="Proteomes" id="UP001556367"/>
    </source>
</evidence>
<dbReference type="Gene3D" id="3.60.120.10">
    <property type="entry name" value="Anthranilate synthase"/>
    <property type="match status" value="1"/>
</dbReference>
<organism evidence="10 11">
    <name type="scientific">Hohenbuehelia grisea</name>
    <dbReference type="NCBI Taxonomy" id="104357"/>
    <lineage>
        <taxon>Eukaryota</taxon>
        <taxon>Fungi</taxon>
        <taxon>Dikarya</taxon>
        <taxon>Basidiomycota</taxon>
        <taxon>Agaricomycotina</taxon>
        <taxon>Agaricomycetes</taxon>
        <taxon>Agaricomycetidae</taxon>
        <taxon>Agaricales</taxon>
        <taxon>Pleurotineae</taxon>
        <taxon>Pleurotaceae</taxon>
        <taxon>Hohenbuehelia</taxon>
    </lineage>
</organism>
<dbReference type="Pfam" id="PF04715">
    <property type="entry name" value="Anth_synt_I_N"/>
    <property type="match status" value="1"/>
</dbReference>
<keyword evidence="6" id="KW-0057">Aromatic amino acid biosynthesis</keyword>
<dbReference type="PRINTS" id="PR00095">
    <property type="entry name" value="ANTSNTHASEI"/>
</dbReference>
<feature type="domain" description="Chorismate-utilising enzyme C-terminal" evidence="8">
    <location>
        <begin position="226"/>
        <end position="480"/>
    </location>
</feature>
<dbReference type="PANTHER" id="PTHR11236:SF9">
    <property type="entry name" value="ANTHRANILATE SYNTHASE COMPONENT 1"/>
    <property type="match status" value="1"/>
</dbReference>
<name>A0ABR3IUW3_9AGAR</name>
<evidence type="ECO:0000256" key="2">
    <source>
        <dbReference type="ARBA" id="ARBA00009562"/>
    </source>
</evidence>